<dbReference type="InterPro" id="IPR006015">
    <property type="entry name" value="Universal_stress_UspA"/>
</dbReference>
<evidence type="ECO:0000313" key="3">
    <source>
        <dbReference type="EMBL" id="ANN72266.1"/>
    </source>
</evidence>
<dbReference type="PANTHER" id="PTHR46268:SF6">
    <property type="entry name" value="UNIVERSAL STRESS PROTEIN UP12"/>
    <property type="match status" value="1"/>
</dbReference>
<dbReference type="Pfam" id="PF00582">
    <property type="entry name" value="Usp"/>
    <property type="match status" value="1"/>
</dbReference>
<reference evidence="3 4" key="1">
    <citation type="submission" date="2016-06" db="EMBL/GenBank/DDBJ databases">
        <title>Complete genome sequences of Bordetella bronchialis and Bordetella flabilis.</title>
        <authorList>
            <person name="LiPuma J.J."/>
            <person name="Spilker T."/>
        </authorList>
    </citation>
    <scope>NUCLEOTIDE SEQUENCE [LARGE SCALE GENOMIC DNA]</scope>
    <source>
        <strain evidence="3 4">AU17976</strain>
    </source>
</reference>
<evidence type="ECO:0000256" key="1">
    <source>
        <dbReference type="ARBA" id="ARBA00008791"/>
    </source>
</evidence>
<evidence type="ECO:0000259" key="2">
    <source>
        <dbReference type="Pfam" id="PF00582"/>
    </source>
</evidence>
<proteinExistence type="inferred from homology"/>
<dbReference type="InterPro" id="IPR006016">
    <property type="entry name" value="UspA"/>
</dbReference>
<dbReference type="STRING" id="463025.BAU08_13760"/>
<feature type="domain" description="UspA" evidence="2">
    <location>
        <begin position="1"/>
        <end position="145"/>
    </location>
</feature>
<dbReference type="PANTHER" id="PTHR46268">
    <property type="entry name" value="STRESS RESPONSE PROTEIN NHAX"/>
    <property type="match status" value="1"/>
</dbReference>
<dbReference type="PRINTS" id="PR01438">
    <property type="entry name" value="UNVRSLSTRESS"/>
</dbReference>
<sequence>MFKHMLIPIDGSEPSFAAARPAVALARDMRAKVTFLTVTHPFRMLSAEADQIERVRDEYKAYQHDHAQQYLGWAKEICQAADVECEGVEVEHDHPHEAIIEAARKRGCDVIAMGSHGFGGVKAVILGSVTQKVLTHCHIPVLVYR</sequence>
<dbReference type="InterPro" id="IPR014729">
    <property type="entry name" value="Rossmann-like_a/b/a_fold"/>
</dbReference>
<evidence type="ECO:0000313" key="4">
    <source>
        <dbReference type="Proteomes" id="UP000092213"/>
    </source>
</evidence>
<dbReference type="Proteomes" id="UP000092213">
    <property type="component" value="Chromosome"/>
</dbReference>
<protein>
    <recommendedName>
        <fullName evidence="2">UspA domain-containing protein</fullName>
    </recommendedName>
</protein>
<accession>A0A193FYK3</accession>
<organism evidence="3 4">
    <name type="scientific">Bordetella bronchialis</name>
    <dbReference type="NCBI Taxonomy" id="463025"/>
    <lineage>
        <taxon>Bacteria</taxon>
        <taxon>Pseudomonadati</taxon>
        <taxon>Pseudomonadota</taxon>
        <taxon>Betaproteobacteria</taxon>
        <taxon>Burkholderiales</taxon>
        <taxon>Alcaligenaceae</taxon>
        <taxon>Bordetella</taxon>
    </lineage>
</organism>
<gene>
    <name evidence="3" type="ORF">BAU08_13760</name>
</gene>
<dbReference type="RefSeq" id="WP_066669806.1">
    <property type="nucleotide sequence ID" value="NZ_CP016171.1"/>
</dbReference>
<dbReference type="Gene3D" id="3.40.50.620">
    <property type="entry name" value="HUPs"/>
    <property type="match status" value="1"/>
</dbReference>
<name>A0A193FYK3_9BORD</name>
<dbReference type="CDD" id="cd00293">
    <property type="entry name" value="USP-like"/>
    <property type="match status" value="1"/>
</dbReference>
<dbReference type="EMBL" id="CP016171">
    <property type="protein sequence ID" value="ANN72266.1"/>
    <property type="molecule type" value="Genomic_DNA"/>
</dbReference>
<dbReference type="AlphaFoldDB" id="A0A193FYK3"/>
<comment type="similarity">
    <text evidence="1">Belongs to the universal stress protein A family.</text>
</comment>
<dbReference type="SUPFAM" id="SSF52402">
    <property type="entry name" value="Adenine nucleotide alpha hydrolases-like"/>
    <property type="match status" value="1"/>
</dbReference>